<feature type="binding site" evidence="6">
    <location>
        <position position="136"/>
    </location>
    <ligand>
        <name>Fe cation</name>
        <dbReference type="ChEBI" id="CHEBI:24875"/>
    </ligand>
</feature>
<feature type="active site" evidence="6">
    <location>
        <position position="133"/>
    </location>
</feature>
<dbReference type="GO" id="GO:0006412">
    <property type="term" value="P:translation"/>
    <property type="evidence" value="ECO:0007669"/>
    <property type="project" value="UniProtKB-UniRule"/>
</dbReference>
<protein>
    <recommendedName>
        <fullName evidence="6">Peptide deformylase</fullName>
        <shortName evidence="6">PDF</shortName>
        <ecNumber evidence="6">3.5.1.88</ecNumber>
    </recommendedName>
    <alternativeName>
        <fullName evidence="6">Polypeptide deformylase</fullName>
    </alternativeName>
</protein>
<dbReference type="PANTHER" id="PTHR10458">
    <property type="entry name" value="PEPTIDE DEFORMYLASE"/>
    <property type="match status" value="1"/>
</dbReference>
<name>A0A147KIB8_THECS</name>
<dbReference type="PANTHER" id="PTHR10458:SF2">
    <property type="entry name" value="PEPTIDE DEFORMYLASE, MITOCHONDRIAL"/>
    <property type="match status" value="1"/>
</dbReference>
<reference evidence="8" key="1">
    <citation type="journal article" date="2017" name="Acta Aliment.">
        <title>Plant polysaccharide degrading enzyme system of Thermpbifida cellulosilytica TB100 revealed by de novo genome project data.</title>
        <authorList>
            <person name="Toth A."/>
            <person name="Baka E."/>
            <person name="Luzics S."/>
            <person name="Bata-Vidacs I."/>
            <person name="Nagy I."/>
            <person name="Balint B."/>
            <person name="Herceg R."/>
            <person name="Olasz F."/>
            <person name="Wilk T."/>
            <person name="Nagy T."/>
            <person name="Kriszt B."/>
            <person name="Nagy I."/>
            <person name="Kukolya J."/>
        </authorList>
    </citation>
    <scope>NUCLEOTIDE SEQUENCE [LARGE SCALE GENOMIC DNA]</scope>
    <source>
        <strain evidence="8">TB100</strain>
    </source>
</reference>
<dbReference type="CDD" id="cd00487">
    <property type="entry name" value="Pep_deformylase"/>
    <property type="match status" value="1"/>
</dbReference>
<dbReference type="Gene3D" id="3.90.45.10">
    <property type="entry name" value="Peptide deformylase"/>
    <property type="match status" value="1"/>
</dbReference>
<evidence type="ECO:0000256" key="2">
    <source>
        <dbReference type="ARBA" id="ARBA00022723"/>
    </source>
</evidence>
<dbReference type="EC" id="3.5.1.88" evidence="6"/>
<evidence type="ECO:0000256" key="5">
    <source>
        <dbReference type="ARBA" id="ARBA00023004"/>
    </source>
</evidence>
<dbReference type="InterPro" id="IPR036821">
    <property type="entry name" value="Peptide_deformylase_sf"/>
</dbReference>
<keyword evidence="3 6" id="KW-0378">Hydrolase</keyword>
<evidence type="ECO:0000256" key="6">
    <source>
        <dbReference type="HAMAP-Rule" id="MF_00163"/>
    </source>
</evidence>
<comment type="function">
    <text evidence="6">Removes the formyl group from the N-terminal Met of newly synthesized proteins. Requires at least a dipeptide for an efficient rate of reaction. N-terminal L-methionine is a prerequisite for activity but the enzyme has broad specificity at other positions.</text>
</comment>
<sequence length="199" mass="21618">MTKRAIVLFGDPVLTTPTTPITTFDRHTKALVRDLLDTVDAPGRAGVAATQIGVGLRAFSYNVEGRIGYVINPEIVELSEETQDDGNEGCLSVPGLWYPTRRALRAVVKGVDLRNEPVTLEGTGLMARCLQHETDHLDGLLYLDRLDRETRRAAMREIRRSPWFLRAHEASEPAPPLPSAFGGNLSSAAAPYGPVGGAD</sequence>
<feature type="binding site" evidence="6">
    <location>
        <position position="90"/>
    </location>
    <ligand>
        <name>Fe cation</name>
        <dbReference type="ChEBI" id="CHEBI:24875"/>
    </ligand>
</feature>
<evidence type="ECO:0000313" key="7">
    <source>
        <dbReference type="EMBL" id="KUP97054.1"/>
    </source>
</evidence>
<keyword evidence="8" id="KW-1185">Reference proteome</keyword>
<accession>A0A147KIB8</accession>
<comment type="catalytic activity">
    <reaction evidence="6">
        <text>N-terminal N-formyl-L-methionyl-[peptide] + H2O = N-terminal L-methionyl-[peptide] + formate</text>
        <dbReference type="Rhea" id="RHEA:24420"/>
        <dbReference type="Rhea" id="RHEA-COMP:10639"/>
        <dbReference type="Rhea" id="RHEA-COMP:10640"/>
        <dbReference type="ChEBI" id="CHEBI:15377"/>
        <dbReference type="ChEBI" id="CHEBI:15740"/>
        <dbReference type="ChEBI" id="CHEBI:49298"/>
        <dbReference type="ChEBI" id="CHEBI:64731"/>
        <dbReference type="EC" id="3.5.1.88"/>
    </reaction>
</comment>
<dbReference type="Pfam" id="PF01327">
    <property type="entry name" value="Pep_deformylase"/>
    <property type="match status" value="1"/>
</dbReference>
<dbReference type="EMBL" id="LGEM01000043">
    <property type="protein sequence ID" value="KUP97054.1"/>
    <property type="molecule type" value="Genomic_DNA"/>
</dbReference>
<dbReference type="NCBIfam" id="NF001159">
    <property type="entry name" value="PRK00150.1-3"/>
    <property type="match status" value="1"/>
</dbReference>
<keyword evidence="2 6" id="KW-0479">Metal-binding</keyword>
<gene>
    <name evidence="6" type="primary">def</name>
    <name evidence="7" type="ORF">AC529_08925</name>
</gene>
<comment type="caution">
    <text evidence="7">The sequence shown here is derived from an EMBL/GenBank/DDBJ whole genome shotgun (WGS) entry which is preliminary data.</text>
</comment>
<dbReference type="PATRIC" id="fig|665004.4.peg.3776"/>
<dbReference type="STRING" id="665004.AC529_08925"/>
<evidence type="ECO:0000256" key="3">
    <source>
        <dbReference type="ARBA" id="ARBA00022801"/>
    </source>
</evidence>
<dbReference type="AlphaFoldDB" id="A0A147KIB8"/>
<keyword evidence="4 6" id="KW-0648">Protein biosynthesis</keyword>
<evidence type="ECO:0000313" key="8">
    <source>
        <dbReference type="Proteomes" id="UP000074382"/>
    </source>
</evidence>
<keyword evidence="5 6" id="KW-0408">Iron</keyword>
<dbReference type="Proteomes" id="UP000074382">
    <property type="component" value="Unassembled WGS sequence"/>
</dbReference>
<proteinExistence type="inferred from homology"/>
<dbReference type="SUPFAM" id="SSF56420">
    <property type="entry name" value="Peptide deformylase"/>
    <property type="match status" value="1"/>
</dbReference>
<comment type="similarity">
    <text evidence="1 6">Belongs to the polypeptide deformylase family.</text>
</comment>
<evidence type="ECO:0000256" key="1">
    <source>
        <dbReference type="ARBA" id="ARBA00010759"/>
    </source>
</evidence>
<dbReference type="HAMAP" id="MF_00163">
    <property type="entry name" value="Pep_deformylase"/>
    <property type="match status" value="1"/>
</dbReference>
<dbReference type="NCBIfam" id="TIGR00079">
    <property type="entry name" value="pept_deformyl"/>
    <property type="match status" value="1"/>
</dbReference>
<dbReference type="GO" id="GO:0046872">
    <property type="term" value="F:metal ion binding"/>
    <property type="evidence" value="ECO:0007669"/>
    <property type="project" value="UniProtKB-KW"/>
</dbReference>
<dbReference type="OrthoDB" id="9804313at2"/>
<feature type="binding site" evidence="6">
    <location>
        <position position="132"/>
    </location>
    <ligand>
        <name>Fe cation</name>
        <dbReference type="ChEBI" id="CHEBI:24875"/>
    </ligand>
</feature>
<dbReference type="RefSeq" id="WP_068758390.1">
    <property type="nucleotide sequence ID" value="NZ_KQ950186.1"/>
</dbReference>
<organism evidence="7 8">
    <name type="scientific">Thermobifida cellulosilytica TB100</name>
    <dbReference type="NCBI Taxonomy" id="665004"/>
    <lineage>
        <taxon>Bacteria</taxon>
        <taxon>Bacillati</taxon>
        <taxon>Actinomycetota</taxon>
        <taxon>Actinomycetes</taxon>
        <taxon>Streptosporangiales</taxon>
        <taxon>Nocardiopsidaceae</taxon>
        <taxon>Thermobifida</taxon>
    </lineage>
</organism>
<dbReference type="GO" id="GO:0042586">
    <property type="term" value="F:peptide deformylase activity"/>
    <property type="evidence" value="ECO:0007669"/>
    <property type="project" value="UniProtKB-UniRule"/>
</dbReference>
<evidence type="ECO:0000256" key="4">
    <source>
        <dbReference type="ARBA" id="ARBA00022917"/>
    </source>
</evidence>
<dbReference type="PRINTS" id="PR01576">
    <property type="entry name" value="PDEFORMYLASE"/>
</dbReference>
<comment type="cofactor">
    <cofactor evidence="6">
        <name>Fe(2+)</name>
        <dbReference type="ChEBI" id="CHEBI:29033"/>
    </cofactor>
    <text evidence="6">Binds 1 Fe(2+) ion.</text>
</comment>
<dbReference type="InterPro" id="IPR023635">
    <property type="entry name" value="Peptide_deformylase"/>
</dbReference>